<evidence type="ECO:0000256" key="3">
    <source>
        <dbReference type="ARBA" id="ARBA00022630"/>
    </source>
</evidence>
<dbReference type="Proteomes" id="UP001367676">
    <property type="component" value="Unassembled WGS sequence"/>
</dbReference>
<dbReference type="NCBIfam" id="TIGR00136">
    <property type="entry name" value="mnmG_gidA"/>
    <property type="match status" value="1"/>
</dbReference>
<dbReference type="Gene3D" id="3.50.50.60">
    <property type="entry name" value="FAD/NAD(P)-binding domain"/>
    <property type="match status" value="2"/>
</dbReference>
<dbReference type="InterPro" id="IPR002218">
    <property type="entry name" value="MnmG-rel"/>
</dbReference>
<gene>
    <name evidence="6" type="ORF">V9T40_010112</name>
</gene>
<evidence type="ECO:0000313" key="6">
    <source>
        <dbReference type="EMBL" id="KAK7597887.1"/>
    </source>
</evidence>
<keyword evidence="4" id="KW-0274">FAD</keyword>
<dbReference type="InterPro" id="IPR004416">
    <property type="entry name" value="MnmG"/>
</dbReference>
<dbReference type="GO" id="GO:0002098">
    <property type="term" value="P:tRNA wobble uridine modification"/>
    <property type="evidence" value="ECO:0007669"/>
    <property type="project" value="InterPro"/>
</dbReference>
<evidence type="ECO:0000259" key="5">
    <source>
        <dbReference type="Pfam" id="PF01134"/>
    </source>
</evidence>
<dbReference type="AlphaFoldDB" id="A0AAN9TNX8"/>
<comment type="cofactor">
    <cofactor evidence="1">
        <name>FAD</name>
        <dbReference type="ChEBI" id="CHEBI:57692"/>
    </cofactor>
</comment>
<evidence type="ECO:0000256" key="4">
    <source>
        <dbReference type="ARBA" id="ARBA00022827"/>
    </source>
</evidence>
<dbReference type="SUPFAM" id="SSF51905">
    <property type="entry name" value="FAD/NAD(P)-binding domain"/>
    <property type="match status" value="1"/>
</dbReference>
<evidence type="ECO:0000256" key="1">
    <source>
        <dbReference type="ARBA" id="ARBA00001974"/>
    </source>
</evidence>
<dbReference type="GO" id="GO:0050660">
    <property type="term" value="F:flavin adenine dinucleotide binding"/>
    <property type="evidence" value="ECO:0007669"/>
    <property type="project" value="InterPro"/>
</dbReference>
<protein>
    <recommendedName>
        <fullName evidence="5">MnmG N-terminal domain-containing protein</fullName>
    </recommendedName>
</protein>
<evidence type="ECO:0000313" key="7">
    <source>
        <dbReference type="Proteomes" id="UP001367676"/>
    </source>
</evidence>
<keyword evidence="3" id="KW-0285">Flavoprotein</keyword>
<name>A0AAN9TNX8_9HEMI</name>
<dbReference type="EMBL" id="JBBCAQ010000017">
    <property type="protein sequence ID" value="KAK7597887.1"/>
    <property type="molecule type" value="Genomic_DNA"/>
</dbReference>
<organism evidence="6 7">
    <name type="scientific">Parthenolecanium corni</name>
    <dbReference type="NCBI Taxonomy" id="536013"/>
    <lineage>
        <taxon>Eukaryota</taxon>
        <taxon>Metazoa</taxon>
        <taxon>Ecdysozoa</taxon>
        <taxon>Arthropoda</taxon>
        <taxon>Hexapoda</taxon>
        <taxon>Insecta</taxon>
        <taxon>Pterygota</taxon>
        <taxon>Neoptera</taxon>
        <taxon>Paraneoptera</taxon>
        <taxon>Hemiptera</taxon>
        <taxon>Sternorrhyncha</taxon>
        <taxon>Coccoidea</taxon>
        <taxon>Coccidae</taxon>
        <taxon>Parthenolecanium</taxon>
    </lineage>
</organism>
<comment type="similarity">
    <text evidence="2">Belongs to the MnmG family.</text>
</comment>
<keyword evidence="7" id="KW-1185">Reference proteome</keyword>
<dbReference type="FunFam" id="3.50.50.60:FF:000002">
    <property type="entry name" value="tRNA uridine 5-carboxymethylaminomethyl modification enzyme MnmG"/>
    <property type="match status" value="1"/>
</dbReference>
<dbReference type="PANTHER" id="PTHR11806:SF0">
    <property type="entry name" value="PROTEIN MTO1 HOMOLOG, MITOCHONDRIAL"/>
    <property type="match status" value="1"/>
</dbReference>
<sequence>MRCACRSLLSSSSRFLPNSLAGRNLSCHSPAASEYDVIVVGGGHAGTEASHAAVRMGVRTLLITHKKEKIGEMSCNPSFGGIGKGHLLREIDALDGVCPRICDKSGVHYRVLNTKKGPAVWGLRAQIDRDLYKKNLQEEMFNVPDLNIVTGSVEDLLLEEGTNDGYRCTGVILADGTKFKSKCVVLTTGTFLRANINIGLECTPAGRMGDEPAMGLAETLARLKFPIGRLRTGTPPRLERSSINYENLDYVPGDETPIPFSFLNDKVWIKPEDQLRCYKTYTNKTVEDICLSSLNRNRHVREEVKGPRYCPSIESKSIKFGGKIHLVWLEPEGLNSSVIYPGGLSCTMPAEMQEQMIHAIAGLENAVLLRPGYGVEYEFVDPRELYPTLETKKVCGLFFAGQINGTTGYEEAAAQGILAGINAAAKCSEKPDFIVSRTDSYLGVLVDDLTTLGADEPYRMFTARSEFRTYLRPDNADLRLTRKGYEIGCVSEKRFNRYCAVEDQFVKSLEVLESIEKSVHKWMKVLSGNTENRYSGRCKGIELFSRNENLTIGELKKAFPEEFENVTDDPKIQKRLEYEGLYYASQKLYSGLIDDIRDCEAMKIPPKLNYSDCLIFRLDVSVFGWMSHFSSNCLNFRLDVSFFGWMSQFSAGCLIFRLIV</sequence>
<reference evidence="6 7" key="1">
    <citation type="submission" date="2024-03" db="EMBL/GenBank/DDBJ databases">
        <title>Adaptation during the transition from Ophiocordyceps entomopathogen to insect associate is accompanied by gene loss and intensified selection.</title>
        <authorList>
            <person name="Ward C.M."/>
            <person name="Onetto C.A."/>
            <person name="Borneman A.R."/>
        </authorList>
    </citation>
    <scope>NUCLEOTIDE SEQUENCE [LARGE SCALE GENOMIC DNA]</scope>
    <source>
        <strain evidence="6">AWRI1</strain>
        <tissue evidence="6">Single Adult Female</tissue>
    </source>
</reference>
<feature type="domain" description="MnmG N-terminal" evidence="5">
    <location>
        <begin position="36"/>
        <end position="430"/>
    </location>
</feature>
<dbReference type="PROSITE" id="PS01281">
    <property type="entry name" value="GIDA_2"/>
    <property type="match status" value="1"/>
</dbReference>
<dbReference type="FunFam" id="3.50.50.60:FF:000082">
    <property type="entry name" value="protein MTO1 homolog, mitochondrial isoform X1"/>
    <property type="match status" value="1"/>
</dbReference>
<evidence type="ECO:0000256" key="2">
    <source>
        <dbReference type="ARBA" id="ARBA00007653"/>
    </source>
</evidence>
<dbReference type="GO" id="GO:0030488">
    <property type="term" value="P:tRNA methylation"/>
    <property type="evidence" value="ECO:0007669"/>
    <property type="project" value="TreeGrafter"/>
</dbReference>
<dbReference type="InterPro" id="IPR040131">
    <property type="entry name" value="MnmG_N"/>
</dbReference>
<dbReference type="InterPro" id="IPR020595">
    <property type="entry name" value="MnmG-rel_CS"/>
</dbReference>
<accession>A0AAN9TNX8</accession>
<dbReference type="Pfam" id="PF01134">
    <property type="entry name" value="GIDA"/>
    <property type="match status" value="1"/>
</dbReference>
<proteinExistence type="inferred from homology"/>
<dbReference type="GO" id="GO:0005829">
    <property type="term" value="C:cytosol"/>
    <property type="evidence" value="ECO:0007669"/>
    <property type="project" value="TreeGrafter"/>
</dbReference>
<dbReference type="PANTHER" id="PTHR11806">
    <property type="entry name" value="GLUCOSE INHIBITED DIVISION PROTEIN A"/>
    <property type="match status" value="1"/>
</dbReference>
<comment type="caution">
    <text evidence="6">The sequence shown here is derived from an EMBL/GenBank/DDBJ whole genome shotgun (WGS) entry which is preliminary data.</text>
</comment>
<dbReference type="InterPro" id="IPR036188">
    <property type="entry name" value="FAD/NAD-bd_sf"/>
</dbReference>